<accession>A0A1F4TUA9</accession>
<name>A0A1F4TUA9_UNCSA</name>
<sequence length="654" mass="68757">MKNWFLVIGCLLLVLSFSVGCGTSGGSEATTTTTTATTTSTTTTLAGGASISGQVAADAGDLSGLGIMSTAKPKFRTLANSVMAGATVKLYQIGADGAETYTGKLATADASGNYTIADVTPLTAGIYKVEATKTVGSNTVKVETLSVVNSVTAETANIAPETSIAAAMFDDVIKQDFTKVIVNQNTMGELQNLVVDDTENLVNNGQLALPSMTTSNNVQVGLAASGIAENKGNADKAFKKVKIENMGNTAKLDSNLNLATKYLNEVTITGPGQGYILPKEATKAMGQAYINSETKTITEVVNALSQAAGTSINSANVVNGLNQQLAGIKTKYDSLVAGSSDALITEPEYMVFNAGQTLTLTATSTLEVSQQLAVENYIKQNILPQGTAVDEIKFIDQLGYITAGSGIATNEPFFQEINLYYGSYGGWKLGGGIQLYFPTGSGITATAVNIRSSDGTTKSLSANAPGSTMYTLASETGPTVVSGTNYFTLEATLSNSALLTKPVTIEMVEIPEPTVQRIDGSLFENLNSPVPYYQITTVSDKRPIIKWSTSEVAVVTIPTGYAWAYALEVSRYGTTVGATTLEVDDADNTPVYATGTDMAKLLTNNSFLMPVDLSTEVSGEKVAYRLYVQRILLNPEGRFNGIAAGAFRFLRYVP</sequence>
<gene>
    <name evidence="2" type="ORF">A2311_00195</name>
</gene>
<reference evidence="2 3" key="1">
    <citation type="journal article" date="2016" name="Nat. Commun.">
        <title>Thousands of microbial genomes shed light on interconnected biogeochemical processes in an aquifer system.</title>
        <authorList>
            <person name="Anantharaman K."/>
            <person name="Brown C.T."/>
            <person name="Hug L.A."/>
            <person name="Sharon I."/>
            <person name="Castelle C.J."/>
            <person name="Probst A.J."/>
            <person name="Thomas B.C."/>
            <person name="Singh A."/>
            <person name="Wilkins M.J."/>
            <person name="Karaoz U."/>
            <person name="Brodie E.L."/>
            <person name="Williams K.H."/>
            <person name="Hubbard S.S."/>
            <person name="Banfield J.F."/>
        </authorList>
    </citation>
    <scope>NUCLEOTIDE SEQUENCE [LARGE SCALE GENOMIC DNA]</scope>
</reference>
<feature type="chain" id="PRO_5009514683" description="Bacterial Ig-like domain-containing protein" evidence="1">
    <location>
        <begin position="22"/>
        <end position="654"/>
    </location>
</feature>
<evidence type="ECO:0000256" key="1">
    <source>
        <dbReference type="SAM" id="SignalP"/>
    </source>
</evidence>
<feature type="signal peptide" evidence="1">
    <location>
        <begin position="1"/>
        <end position="21"/>
    </location>
</feature>
<dbReference type="PROSITE" id="PS51257">
    <property type="entry name" value="PROKAR_LIPOPROTEIN"/>
    <property type="match status" value="1"/>
</dbReference>
<dbReference type="EMBL" id="MEUF01000017">
    <property type="protein sequence ID" value="OGC36272.1"/>
    <property type="molecule type" value="Genomic_DNA"/>
</dbReference>
<dbReference type="AlphaFoldDB" id="A0A1F4TUA9"/>
<dbReference type="STRING" id="1802583.A2311_00195"/>
<organism evidence="2 3">
    <name type="scientific">candidate division WOR-1 bacterium RIFOXYB2_FULL_48_7</name>
    <dbReference type="NCBI Taxonomy" id="1802583"/>
    <lineage>
        <taxon>Bacteria</taxon>
        <taxon>Bacillati</taxon>
        <taxon>Saganbacteria</taxon>
    </lineage>
</organism>
<evidence type="ECO:0000313" key="3">
    <source>
        <dbReference type="Proteomes" id="UP000178951"/>
    </source>
</evidence>
<evidence type="ECO:0000313" key="2">
    <source>
        <dbReference type="EMBL" id="OGC36272.1"/>
    </source>
</evidence>
<evidence type="ECO:0008006" key="4">
    <source>
        <dbReference type="Google" id="ProtNLM"/>
    </source>
</evidence>
<keyword evidence="1" id="KW-0732">Signal</keyword>
<comment type="caution">
    <text evidence="2">The sequence shown here is derived from an EMBL/GenBank/DDBJ whole genome shotgun (WGS) entry which is preliminary data.</text>
</comment>
<proteinExistence type="predicted"/>
<dbReference type="Proteomes" id="UP000178951">
    <property type="component" value="Unassembled WGS sequence"/>
</dbReference>
<protein>
    <recommendedName>
        <fullName evidence="4">Bacterial Ig-like domain-containing protein</fullName>
    </recommendedName>
</protein>